<dbReference type="STRING" id="2316362.A0A4Q2DXK9"/>
<reference evidence="3 4" key="1">
    <citation type="submission" date="2019-01" db="EMBL/GenBank/DDBJ databases">
        <title>Draft genome sequence of Psathyrella aberdarensis IHI B618.</title>
        <authorList>
            <person name="Buettner E."/>
            <person name="Kellner H."/>
        </authorList>
    </citation>
    <scope>NUCLEOTIDE SEQUENCE [LARGE SCALE GENOMIC DNA]</scope>
    <source>
        <strain evidence="3 4">IHI B618</strain>
    </source>
</reference>
<dbReference type="CDD" id="cd04486">
    <property type="entry name" value="YhcR_OBF_like"/>
    <property type="match status" value="1"/>
</dbReference>
<dbReference type="GO" id="GO:0003824">
    <property type="term" value="F:catalytic activity"/>
    <property type="evidence" value="ECO:0007669"/>
    <property type="project" value="InterPro"/>
</dbReference>
<dbReference type="InterPro" id="IPR036691">
    <property type="entry name" value="Endo/exonu/phosph_ase_sf"/>
</dbReference>
<feature type="chain" id="PRO_5020736564" description="Endonuclease/exonuclease/phosphatase domain-containing protein" evidence="1">
    <location>
        <begin position="20"/>
        <end position="618"/>
    </location>
</feature>
<dbReference type="PANTHER" id="PTHR42834">
    <property type="entry name" value="ENDONUCLEASE/EXONUCLEASE/PHOSPHATASE FAMILY PROTEIN (AFU_ORTHOLOGUE AFUA_3G09210)"/>
    <property type="match status" value="1"/>
</dbReference>
<dbReference type="EMBL" id="SDEE01000018">
    <property type="protein sequence ID" value="RXW24476.1"/>
    <property type="molecule type" value="Genomic_DNA"/>
</dbReference>
<comment type="caution">
    <text evidence="3">The sequence shown here is derived from an EMBL/GenBank/DDBJ whole genome shotgun (WGS) entry which is preliminary data.</text>
</comment>
<dbReference type="SUPFAM" id="SSF56219">
    <property type="entry name" value="DNase I-like"/>
    <property type="match status" value="1"/>
</dbReference>
<sequence length="618" mass="66738">MAKLFSLFFFSASLAAVSSTTIAEIQGPAWQSPLVGQTVHNVTGTITAKADNGFWIVGEKSSDIRVSNGLYVFSSSASILSSVTVGDAISLSGRVTEFRSSSNPSYLFLTELTSPSNIVRLSSNNTVTPVVLGRDRSPPTRYLSALDIGTDGFLSVPNNSSRIEQVNGTLQPDRYGLDFWESLEGQLVTIPKPTVNGFQNNFGEFWVHGDWPVTGKNRRGGLTLHFGPDGIPDGNPEAIMIGSPLDGTKNPQPALGVGLSDVTGVVTYQFGFYYVLPLTAPEIISRPDATIPATTLTASRGLFDVCTITFGDYNVENLSPKSAHLPTIASHIVNYLKTPDFMFLQEIQDDSGPTDDGTVSANLTLSTLVKAIFDLSKVTYSFASVNPVDGQDGGQPGGNIRTAYLYRPEVLKLAKAAPGGPTDAVKVEGRWLAPELNLNPSRIDPANAVWNATRKPLVAQWETSLGINLFTVNVHLSSKGGSSSTQGDARPPVNSPVDVRTGQVDSVAGFVKDIFEKNRNANVLIGGDFNEFIQTRSVYKPLLDTGMTDIDEAARIPATERYSYVFDQNAQQLDHVLISPAIQRRKVEFEHIHINTWSPSLSARISDHDPSVGKIRLC</sequence>
<dbReference type="Gene3D" id="3.60.10.10">
    <property type="entry name" value="Endonuclease/exonuclease/phosphatase"/>
    <property type="match status" value="1"/>
</dbReference>
<keyword evidence="1" id="KW-0732">Signal</keyword>
<evidence type="ECO:0000313" key="3">
    <source>
        <dbReference type="EMBL" id="RXW24476.1"/>
    </source>
</evidence>
<evidence type="ECO:0000313" key="4">
    <source>
        <dbReference type="Proteomes" id="UP000290288"/>
    </source>
</evidence>
<dbReference type="InterPro" id="IPR005135">
    <property type="entry name" value="Endo/exonuclease/phosphatase"/>
</dbReference>
<organism evidence="3 4">
    <name type="scientific">Candolleomyces aberdarensis</name>
    <dbReference type="NCBI Taxonomy" id="2316362"/>
    <lineage>
        <taxon>Eukaryota</taxon>
        <taxon>Fungi</taxon>
        <taxon>Dikarya</taxon>
        <taxon>Basidiomycota</taxon>
        <taxon>Agaricomycotina</taxon>
        <taxon>Agaricomycetes</taxon>
        <taxon>Agaricomycetidae</taxon>
        <taxon>Agaricales</taxon>
        <taxon>Agaricineae</taxon>
        <taxon>Psathyrellaceae</taxon>
        <taxon>Candolleomyces</taxon>
    </lineage>
</organism>
<gene>
    <name evidence="3" type="ORF">EST38_g1336</name>
</gene>
<dbReference type="AlphaFoldDB" id="A0A4Q2DXK9"/>
<dbReference type="Pfam" id="PF03372">
    <property type="entry name" value="Exo_endo_phos"/>
    <property type="match status" value="1"/>
</dbReference>
<dbReference type="Proteomes" id="UP000290288">
    <property type="component" value="Unassembled WGS sequence"/>
</dbReference>
<evidence type="ECO:0000256" key="1">
    <source>
        <dbReference type="SAM" id="SignalP"/>
    </source>
</evidence>
<feature type="signal peptide" evidence="1">
    <location>
        <begin position="1"/>
        <end position="19"/>
    </location>
</feature>
<dbReference type="PANTHER" id="PTHR42834:SF1">
    <property type="entry name" value="ENDONUCLEASE_EXONUCLEASE_PHOSPHATASE FAMILY PROTEIN (AFU_ORTHOLOGUE AFUA_3G09210)"/>
    <property type="match status" value="1"/>
</dbReference>
<accession>A0A4Q2DXK9</accession>
<proteinExistence type="predicted"/>
<evidence type="ECO:0000259" key="2">
    <source>
        <dbReference type="Pfam" id="PF03372"/>
    </source>
</evidence>
<protein>
    <recommendedName>
        <fullName evidence="2">Endonuclease/exonuclease/phosphatase domain-containing protein</fullName>
    </recommendedName>
</protein>
<feature type="domain" description="Endonuclease/exonuclease/phosphatase" evidence="2">
    <location>
        <begin position="314"/>
        <end position="608"/>
    </location>
</feature>
<name>A0A4Q2DXK9_9AGAR</name>
<keyword evidence="4" id="KW-1185">Reference proteome</keyword>
<dbReference type="OrthoDB" id="47488at2759"/>